<dbReference type="EMBL" id="JH651379">
    <property type="protein sequence ID" value="EIJ40260.1"/>
    <property type="molecule type" value="Genomic_DNA"/>
</dbReference>
<dbReference type="Proteomes" id="UP000004690">
    <property type="component" value="Unassembled WGS sequence"/>
</dbReference>
<dbReference type="HOGENOM" id="CLU_2553718_0_0_10"/>
<protein>
    <submittedName>
        <fullName evidence="1">Uncharacterized protein</fullName>
    </submittedName>
</protein>
<organism evidence="1 2">
    <name type="scientific">Galbibacter orientalis DSM 19592</name>
    <dbReference type="NCBI Taxonomy" id="926559"/>
    <lineage>
        <taxon>Bacteria</taxon>
        <taxon>Pseudomonadati</taxon>
        <taxon>Bacteroidota</taxon>
        <taxon>Flavobacteriia</taxon>
        <taxon>Flavobacteriales</taxon>
        <taxon>Flavobacteriaceae</taxon>
        <taxon>Galbibacter</taxon>
    </lineage>
</organism>
<dbReference type="STRING" id="926559.JoomaDRAFT_3315"/>
<evidence type="ECO:0000313" key="2">
    <source>
        <dbReference type="Proteomes" id="UP000004690"/>
    </source>
</evidence>
<evidence type="ECO:0000313" key="1">
    <source>
        <dbReference type="EMBL" id="EIJ40260.1"/>
    </source>
</evidence>
<name>I3C9G7_9FLAO</name>
<keyword evidence="2" id="KW-1185">Reference proteome</keyword>
<accession>I3C9G7</accession>
<gene>
    <name evidence="1" type="ORF">JoomaDRAFT_3315</name>
</gene>
<sequence length="82" mass="9413">MLLVLGGLLVITLSGYSIDTTGTKKRPIDYIKYTRTINNTESYILKKQHDSALVMYNEAFSNVDKPFGRSFFYSDSDQCVYR</sequence>
<reference evidence="1 2" key="1">
    <citation type="submission" date="2012-02" db="EMBL/GenBank/DDBJ databases">
        <title>Improved High-Quality Draft genome of Joostella marina DSM 19592.</title>
        <authorList>
            <consortium name="US DOE Joint Genome Institute (JGI-PGF)"/>
            <person name="Lucas S."/>
            <person name="Copeland A."/>
            <person name="Lapidus A."/>
            <person name="Bruce D."/>
            <person name="Goodwin L."/>
            <person name="Pitluck S."/>
            <person name="Peters L."/>
            <person name="Chertkov O."/>
            <person name="Ovchinnikova G."/>
            <person name="Kyrpides N."/>
            <person name="Mavromatis K."/>
            <person name="Detter J.C."/>
            <person name="Han C."/>
            <person name="Land M."/>
            <person name="Hauser L."/>
            <person name="Markowitz V."/>
            <person name="Cheng J.-F."/>
            <person name="Hugenholtz P."/>
            <person name="Woyke T."/>
            <person name="Wu D."/>
            <person name="Tindall B."/>
            <person name="Brambilla E."/>
            <person name="Klenk H.-P."/>
            <person name="Eisen J.A."/>
        </authorList>
    </citation>
    <scope>NUCLEOTIDE SEQUENCE [LARGE SCALE GENOMIC DNA]</scope>
    <source>
        <strain evidence="1 2">DSM 19592</strain>
    </source>
</reference>
<dbReference type="AlphaFoldDB" id="I3C9G7"/>
<proteinExistence type="predicted"/>